<dbReference type="AlphaFoldDB" id="A0A0A6VU74"/>
<keyword evidence="1" id="KW-0678">Repressor</keyword>
<dbReference type="PROSITE" id="PS50932">
    <property type="entry name" value="HTH_LACI_2"/>
    <property type="match status" value="1"/>
</dbReference>
<dbReference type="Gene3D" id="3.40.50.2300">
    <property type="match status" value="2"/>
</dbReference>
<dbReference type="SUPFAM" id="SSF53822">
    <property type="entry name" value="Periplasmic binding protein-like I"/>
    <property type="match status" value="1"/>
</dbReference>
<dbReference type="EMBL" id="JSUH01000003">
    <property type="protein sequence ID" value="KHD98455.1"/>
    <property type="molecule type" value="Genomic_DNA"/>
</dbReference>
<name>A0A0A6VU74_KOCRO</name>
<evidence type="ECO:0000256" key="4">
    <source>
        <dbReference type="ARBA" id="ARBA00023163"/>
    </source>
</evidence>
<evidence type="ECO:0000256" key="1">
    <source>
        <dbReference type="ARBA" id="ARBA00022491"/>
    </source>
</evidence>
<protein>
    <recommendedName>
        <fullName evidence="5">HTH lacI-type domain-containing protein</fullName>
    </recommendedName>
</protein>
<dbReference type="InterPro" id="IPR028082">
    <property type="entry name" value="Peripla_BP_I"/>
</dbReference>
<dbReference type="OrthoDB" id="9798934at2"/>
<dbReference type="CDD" id="cd06288">
    <property type="entry name" value="PBP1_sucrose_transcription_regulator"/>
    <property type="match status" value="1"/>
</dbReference>
<dbReference type="SUPFAM" id="SSF47413">
    <property type="entry name" value="lambda repressor-like DNA-binding domains"/>
    <property type="match status" value="1"/>
</dbReference>
<dbReference type="SMART" id="SM00354">
    <property type="entry name" value="HTH_LACI"/>
    <property type="match status" value="1"/>
</dbReference>
<gene>
    <name evidence="6" type="ORF">GY22_05325</name>
</gene>
<evidence type="ECO:0000256" key="2">
    <source>
        <dbReference type="ARBA" id="ARBA00023015"/>
    </source>
</evidence>
<dbReference type="PANTHER" id="PTHR30146:SF148">
    <property type="entry name" value="HTH-TYPE TRANSCRIPTIONAL REPRESSOR PURR-RELATED"/>
    <property type="match status" value="1"/>
</dbReference>
<dbReference type="RefSeq" id="WP_035924549.1">
    <property type="nucleotide sequence ID" value="NZ_JSUH01000003.1"/>
</dbReference>
<evidence type="ECO:0000313" key="7">
    <source>
        <dbReference type="Proteomes" id="UP000030466"/>
    </source>
</evidence>
<dbReference type="InterPro" id="IPR010982">
    <property type="entry name" value="Lambda_DNA-bd_dom_sf"/>
</dbReference>
<dbReference type="Pfam" id="PF13377">
    <property type="entry name" value="Peripla_BP_3"/>
    <property type="match status" value="1"/>
</dbReference>
<keyword evidence="4" id="KW-0804">Transcription</keyword>
<comment type="caution">
    <text evidence="6">The sequence shown here is derived from an EMBL/GenBank/DDBJ whole genome shotgun (WGS) entry which is preliminary data.</text>
</comment>
<accession>A0A0A6VU74</accession>
<dbReference type="CDD" id="cd01392">
    <property type="entry name" value="HTH_LacI"/>
    <property type="match status" value="1"/>
</dbReference>
<sequence>MARNPTAADVAREAGVSRSAVSMVLNNNADGNVSPTAQQRIREAVQRLGYVPNAVAVALQSQRTNTIGVITDEIVTSPFAGRIISGAGSVARPAGYVLTVADTEGVPGRDLELAEALIHRHVDGLVYATGGLVELDPPEPLLRRPAVLANCYDPQERLAAVIPDEVTGMRRATEHVLGLGHRRIALLTGTSDSPATPLRRQGFEAACEEFGREGLRLTVEPTGWEIQDGYRAAQRLLALPEPPTAVLASNDRTATGVLLCAAASGLRVPEDLSLVGVDDQQSVADQLVPALTTVALPHLRIGARAVELLLEQLHGLEVPPAVERIDCPLIVRASTGPAPTR</sequence>
<evidence type="ECO:0000259" key="5">
    <source>
        <dbReference type="PROSITE" id="PS50932"/>
    </source>
</evidence>
<dbReference type="Gene3D" id="1.10.260.40">
    <property type="entry name" value="lambda repressor-like DNA-binding domains"/>
    <property type="match status" value="1"/>
</dbReference>
<dbReference type="Proteomes" id="UP000030466">
    <property type="component" value="Unassembled WGS sequence"/>
</dbReference>
<dbReference type="InterPro" id="IPR000843">
    <property type="entry name" value="HTH_LacI"/>
</dbReference>
<dbReference type="PANTHER" id="PTHR30146">
    <property type="entry name" value="LACI-RELATED TRANSCRIPTIONAL REPRESSOR"/>
    <property type="match status" value="1"/>
</dbReference>
<feature type="domain" description="HTH lacI-type" evidence="5">
    <location>
        <begin position="5"/>
        <end position="61"/>
    </location>
</feature>
<keyword evidence="3" id="KW-0238">DNA-binding</keyword>
<dbReference type="GO" id="GO:0003700">
    <property type="term" value="F:DNA-binding transcription factor activity"/>
    <property type="evidence" value="ECO:0007669"/>
    <property type="project" value="TreeGrafter"/>
</dbReference>
<keyword evidence="7" id="KW-1185">Reference proteome</keyword>
<keyword evidence="2" id="KW-0805">Transcription regulation</keyword>
<organism evidence="6 7">
    <name type="scientific">Kocuria rosea subsp. polaris</name>
    <dbReference type="NCBI Taxonomy" id="136273"/>
    <lineage>
        <taxon>Bacteria</taxon>
        <taxon>Bacillati</taxon>
        <taxon>Actinomycetota</taxon>
        <taxon>Actinomycetes</taxon>
        <taxon>Micrococcales</taxon>
        <taxon>Micrococcaceae</taxon>
        <taxon>Kocuria</taxon>
    </lineage>
</organism>
<evidence type="ECO:0000313" key="6">
    <source>
        <dbReference type="EMBL" id="KHD98455.1"/>
    </source>
</evidence>
<proteinExistence type="predicted"/>
<evidence type="ECO:0000256" key="3">
    <source>
        <dbReference type="ARBA" id="ARBA00023125"/>
    </source>
</evidence>
<dbReference type="Pfam" id="PF00356">
    <property type="entry name" value="LacI"/>
    <property type="match status" value="1"/>
</dbReference>
<reference evidence="6 7" key="1">
    <citation type="journal article" date="2003" name="Int. J. Syst. Evol. Microbiol.">
        <title>Kocuria polaris sp. nov., an orange-pigmented psychrophilic bacterium isolated from an Antarctic cyanobacterial mat sample.</title>
        <authorList>
            <person name="Reddy G.S."/>
            <person name="Prakash J.S."/>
            <person name="Prabahar V."/>
            <person name="Matsumoto G.I."/>
            <person name="Stackebrandt E."/>
            <person name="Shivaji S."/>
        </authorList>
    </citation>
    <scope>NUCLEOTIDE SEQUENCE [LARGE SCALE GENOMIC DNA]</scope>
    <source>
        <strain evidence="6 7">CMS 76or</strain>
    </source>
</reference>
<dbReference type="GO" id="GO:0000976">
    <property type="term" value="F:transcription cis-regulatory region binding"/>
    <property type="evidence" value="ECO:0007669"/>
    <property type="project" value="TreeGrafter"/>
</dbReference>
<dbReference type="InterPro" id="IPR046335">
    <property type="entry name" value="LacI/GalR-like_sensor"/>
</dbReference>